<sequence length="193" mass="20563">MSPSATGAPAVTSTSITPSITPSAAEDLREQLFAHTRRLQAVWSLDGREVEFVVGFESGAEVGGFVTVTTPAGRRLVVQVQELGVSERTGANIDVDAARLGMDETLVRSANVDLVVRRVRGRGVVLDELVADLDELSLVFSHVPKGMIAESRSFQLGEMLAAGPVAPTPMRLRMGGRWTPEGGADLPTTWARP</sequence>
<evidence type="ECO:0000256" key="1">
    <source>
        <dbReference type="SAM" id="MobiDB-lite"/>
    </source>
</evidence>
<proteinExistence type="predicted"/>
<protein>
    <submittedName>
        <fullName evidence="2">Unannotated protein</fullName>
    </submittedName>
</protein>
<gene>
    <name evidence="2" type="ORF">UFOPK1493_00880</name>
</gene>
<name>A0A6J6CBK1_9ZZZZ</name>
<accession>A0A6J6CBK1</accession>
<organism evidence="2">
    <name type="scientific">freshwater metagenome</name>
    <dbReference type="NCBI Taxonomy" id="449393"/>
    <lineage>
        <taxon>unclassified sequences</taxon>
        <taxon>metagenomes</taxon>
        <taxon>ecological metagenomes</taxon>
    </lineage>
</organism>
<evidence type="ECO:0000313" key="2">
    <source>
        <dbReference type="EMBL" id="CAB4548711.1"/>
    </source>
</evidence>
<dbReference type="AlphaFoldDB" id="A0A6J6CBK1"/>
<dbReference type="EMBL" id="CAEZSR010000021">
    <property type="protein sequence ID" value="CAB4548711.1"/>
    <property type="molecule type" value="Genomic_DNA"/>
</dbReference>
<reference evidence="2" key="1">
    <citation type="submission" date="2020-05" db="EMBL/GenBank/DDBJ databases">
        <authorList>
            <person name="Chiriac C."/>
            <person name="Salcher M."/>
            <person name="Ghai R."/>
            <person name="Kavagutti S V."/>
        </authorList>
    </citation>
    <scope>NUCLEOTIDE SEQUENCE</scope>
</reference>
<feature type="region of interest" description="Disordered" evidence="1">
    <location>
        <begin position="1"/>
        <end position="21"/>
    </location>
</feature>
<feature type="compositionally biased region" description="Low complexity" evidence="1">
    <location>
        <begin position="8"/>
        <end position="21"/>
    </location>
</feature>